<dbReference type="OrthoDB" id="9804926at2"/>
<dbReference type="PATRIC" id="fig|1076.23.peg.3223"/>
<name>A0A0D7EKV8_RHOPL</name>
<keyword evidence="3" id="KW-0378">Hydrolase</keyword>
<dbReference type="GO" id="GO:0008233">
    <property type="term" value="F:peptidase activity"/>
    <property type="evidence" value="ECO:0007669"/>
    <property type="project" value="UniProtKB-KW"/>
</dbReference>
<evidence type="ECO:0000256" key="3">
    <source>
        <dbReference type="ARBA" id="ARBA00022801"/>
    </source>
</evidence>
<feature type="domain" description="Prohead serine protease" evidence="4">
    <location>
        <begin position="15"/>
        <end position="150"/>
    </location>
</feature>
<dbReference type="InterPro" id="IPR054613">
    <property type="entry name" value="Peptidase_S78_dom"/>
</dbReference>
<reference evidence="5 6" key="1">
    <citation type="submission" date="2014-11" db="EMBL/GenBank/DDBJ databases">
        <title>Genomics and ecophysiology of heterotrophic nitrogen fixing bacteria isolated from estuarine surface water.</title>
        <authorList>
            <person name="Bentzon-Tilia M."/>
            <person name="Severin I."/>
            <person name="Hansen L.H."/>
            <person name="Riemann L."/>
        </authorList>
    </citation>
    <scope>NUCLEOTIDE SEQUENCE [LARGE SCALE GENOMIC DNA]</scope>
    <source>
        <strain evidence="5 6">BAL398</strain>
    </source>
</reference>
<dbReference type="EMBL" id="JXXE01000300">
    <property type="protein sequence ID" value="KIZ41438.1"/>
    <property type="molecule type" value="Genomic_DNA"/>
</dbReference>
<keyword evidence="2" id="KW-0645">Protease</keyword>
<dbReference type="AlphaFoldDB" id="A0A0D7EKV8"/>
<sequence length="167" mass="17603">MNAQFEFKADLAVDDAGAITAMAWPFGSGDRVGDWIHKGAFASTPATLPMLFGHRPNDPVGVWNDIKEGPDGLQAKGQLLINDVPRAKEVHALVKAKALTGISIGFITRKASARKGGGRDIKLLDLVEISLVTVPMHPGARITSSKSAAEAIALSEAINRAAAALKR</sequence>
<dbReference type="Proteomes" id="UP000032515">
    <property type="component" value="Unassembled WGS sequence"/>
</dbReference>
<evidence type="ECO:0000256" key="1">
    <source>
        <dbReference type="ARBA" id="ARBA00022612"/>
    </source>
</evidence>
<gene>
    <name evidence="5" type="ORF">OO17_15140</name>
</gene>
<dbReference type="NCBIfam" id="TIGR01543">
    <property type="entry name" value="proheadase_HK97"/>
    <property type="match status" value="1"/>
</dbReference>
<comment type="caution">
    <text evidence="5">The sequence shown here is derived from an EMBL/GenBank/DDBJ whole genome shotgun (WGS) entry which is preliminary data.</text>
</comment>
<evidence type="ECO:0000259" key="4">
    <source>
        <dbReference type="Pfam" id="PF04586"/>
    </source>
</evidence>
<evidence type="ECO:0000256" key="2">
    <source>
        <dbReference type="ARBA" id="ARBA00022670"/>
    </source>
</evidence>
<evidence type="ECO:0000313" key="5">
    <source>
        <dbReference type="EMBL" id="KIZ41438.1"/>
    </source>
</evidence>
<evidence type="ECO:0000313" key="6">
    <source>
        <dbReference type="Proteomes" id="UP000032515"/>
    </source>
</evidence>
<dbReference type="GO" id="GO:0006508">
    <property type="term" value="P:proteolysis"/>
    <property type="evidence" value="ECO:0007669"/>
    <property type="project" value="UniProtKB-KW"/>
</dbReference>
<dbReference type="Pfam" id="PF04586">
    <property type="entry name" value="Peptidase_S78"/>
    <property type="match status" value="1"/>
</dbReference>
<proteinExistence type="predicted"/>
<accession>A0A0D7EKV8</accession>
<keyword evidence="1" id="KW-1188">Viral release from host cell</keyword>
<dbReference type="InterPro" id="IPR006433">
    <property type="entry name" value="Prohead_protease"/>
</dbReference>
<dbReference type="STRING" id="1421013.GCA_000504425_01579"/>
<organism evidence="5 6">
    <name type="scientific">Rhodopseudomonas palustris</name>
    <dbReference type="NCBI Taxonomy" id="1076"/>
    <lineage>
        <taxon>Bacteria</taxon>
        <taxon>Pseudomonadati</taxon>
        <taxon>Pseudomonadota</taxon>
        <taxon>Alphaproteobacteria</taxon>
        <taxon>Hyphomicrobiales</taxon>
        <taxon>Nitrobacteraceae</taxon>
        <taxon>Rhodopseudomonas</taxon>
    </lineage>
</organism>
<protein>
    <submittedName>
        <fullName evidence="5">Peptidase U35</fullName>
    </submittedName>
</protein>